<feature type="domain" description="EamA" evidence="8">
    <location>
        <begin position="45"/>
        <end position="176"/>
    </location>
</feature>
<dbReference type="AlphaFoldDB" id="A0A1Y3XSY9"/>
<feature type="transmembrane region" description="Helical" evidence="7">
    <location>
        <begin position="303"/>
        <end position="326"/>
    </location>
</feature>
<feature type="transmembrane region" description="Helical" evidence="7">
    <location>
        <begin position="70"/>
        <end position="92"/>
    </location>
</feature>
<feature type="transmembrane region" description="Helical" evidence="7">
    <location>
        <begin position="246"/>
        <end position="265"/>
    </location>
</feature>
<dbReference type="EMBL" id="NFIE01000010">
    <property type="protein sequence ID" value="OUN88696.1"/>
    <property type="molecule type" value="Genomic_DNA"/>
</dbReference>
<comment type="similarity">
    <text evidence="2">Belongs to the EamA transporter family.</text>
</comment>
<evidence type="ECO:0000256" key="4">
    <source>
        <dbReference type="ARBA" id="ARBA00022692"/>
    </source>
</evidence>
<keyword evidence="4 7" id="KW-0812">Transmembrane</keyword>
<evidence type="ECO:0000313" key="9">
    <source>
        <dbReference type="EMBL" id="OUN88696.1"/>
    </source>
</evidence>
<feature type="domain" description="EamA" evidence="8">
    <location>
        <begin position="184"/>
        <end position="319"/>
    </location>
</feature>
<comment type="caution">
    <text evidence="9">The sequence shown here is derived from an EMBL/GenBank/DDBJ whole genome shotgun (WGS) entry which is preliminary data.</text>
</comment>
<accession>A0A1Y3XSY9</accession>
<evidence type="ECO:0000256" key="1">
    <source>
        <dbReference type="ARBA" id="ARBA00004651"/>
    </source>
</evidence>
<gene>
    <name evidence="9" type="ORF">B5G02_05620</name>
</gene>
<evidence type="ECO:0000256" key="3">
    <source>
        <dbReference type="ARBA" id="ARBA00022475"/>
    </source>
</evidence>
<dbReference type="Pfam" id="PF00892">
    <property type="entry name" value="EamA"/>
    <property type="match status" value="2"/>
</dbReference>
<feature type="transmembrane region" description="Helical" evidence="7">
    <location>
        <begin position="277"/>
        <end position="297"/>
    </location>
</feature>
<dbReference type="InterPro" id="IPR037185">
    <property type="entry name" value="EmrE-like"/>
</dbReference>
<reference evidence="10" key="1">
    <citation type="submission" date="2017-04" db="EMBL/GenBank/DDBJ databases">
        <title>Function of individual gut microbiota members based on whole genome sequencing of pure cultures obtained from chicken caecum.</title>
        <authorList>
            <person name="Medvecky M."/>
            <person name="Cejkova D."/>
            <person name="Polansky O."/>
            <person name="Karasova D."/>
            <person name="Kubasova T."/>
            <person name="Cizek A."/>
            <person name="Rychlik I."/>
        </authorList>
    </citation>
    <scope>NUCLEOTIDE SEQUENCE [LARGE SCALE GENOMIC DNA]</scope>
    <source>
        <strain evidence="10">An5</strain>
    </source>
</reference>
<feature type="transmembrane region" description="Helical" evidence="7">
    <location>
        <begin position="134"/>
        <end position="153"/>
    </location>
</feature>
<keyword evidence="5 7" id="KW-1133">Transmembrane helix</keyword>
<keyword evidence="10" id="KW-1185">Reference proteome</keyword>
<evidence type="ECO:0000256" key="5">
    <source>
        <dbReference type="ARBA" id="ARBA00022989"/>
    </source>
</evidence>
<feature type="transmembrane region" description="Helical" evidence="7">
    <location>
        <begin position="104"/>
        <end position="122"/>
    </location>
</feature>
<evidence type="ECO:0000256" key="6">
    <source>
        <dbReference type="ARBA" id="ARBA00023136"/>
    </source>
</evidence>
<dbReference type="InterPro" id="IPR000620">
    <property type="entry name" value="EamA_dom"/>
</dbReference>
<keyword evidence="6 7" id="KW-0472">Membrane</keyword>
<feature type="transmembrane region" description="Helical" evidence="7">
    <location>
        <begin position="214"/>
        <end position="234"/>
    </location>
</feature>
<dbReference type="Proteomes" id="UP000195781">
    <property type="component" value="Unassembled WGS sequence"/>
</dbReference>
<dbReference type="OrthoDB" id="9804865at2"/>
<proteinExistence type="inferred from homology"/>
<dbReference type="GO" id="GO:0005886">
    <property type="term" value="C:plasma membrane"/>
    <property type="evidence" value="ECO:0007669"/>
    <property type="project" value="UniProtKB-SubCell"/>
</dbReference>
<sequence length="337" mass="35932">MSKHQETASAPTEPEGFFGADAPVAIEDRAPGPRLRGAGARSPLFWKLMLAAMAVMWGYSFFVMKDALNAVPTFTLLACRFLASALIMLVLFGRRIARHFNARNILVGVAMGVALGLAYALQTLGLVETTAGKSAFLTGTYCILVPFISFFMSHEPLTRYNLGAAVLCVAGIALVALDSLSMNRGDVLTLAGAVLFALQIALAARFGRELDVNVITFWMFLTVGAMDAVAAAAVEPPITSLPWTPELVGTIAFLAVFCTCIGMLMQNLGLAHVPPATGSLLLSLESPSGVLFSVLFAGEVLTVRLVVGFALIFAAIVLSETHLAFLRPLLLRPSRRR</sequence>
<evidence type="ECO:0000313" key="10">
    <source>
        <dbReference type="Proteomes" id="UP000195781"/>
    </source>
</evidence>
<evidence type="ECO:0000259" key="8">
    <source>
        <dbReference type="Pfam" id="PF00892"/>
    </source>
</evidence>
<dbReference type="PANTHER" id="PTHR42920:SF5">
    <property type="entry name" value="EAMA DOMAIN-CONTAINING PROTEIN"/>
    <property type="match status" value="1"/>
</dbReference>
<dbReference type="PANTHER" id="PTHR42920">
    <property type="entry name" value="OS03G0707200 PROTEIN-RELATED"/>
    <property type="match status" value="1"/>
</dbReference>
<keyword evidence="3" id="KW-1003">Cell membrane</keyword>
<dbReference type="RefSeq" id="WP_094335509.1">
    <property type="nucleotide sequence ID" value="NZ_NFIE01000010.1"/>
</dbReference>
<evidence type="ECO:0000256" key="7">
    <source>
        <dbReference type="SAM" id="Phobius"/>
    </source>
</evidence>
<comment type="subcellular location">
    <subcellularLocation>
        <location evidence="1">Cell membrane</location>
        <topology evidence="1">Multi-pass membrane protein</topology>
    </subcellularLocation>
</comment>
<name>A0A1Y3XSY9_9ACTN</name>
<dbReference type="SUPFAM" id="SSF103481">
    <property type="entry name" value="Multidrug resistance efflux transporter EmrE"/>
    <property type="match status" value="2"/>
</dbReference>
<dbReference type="InterPro" id="IPR051258">
    <property type="entry name" value="Diverse_Substrate_Transporter"/>
</dbReference>
<evidence type="ECO:0000256" key="2">
    <source>
        <dbReference type="ARBA" id="ARBA00007362"/>
    </source>
</evidence>
<protein>
    <submittedName>
        <fullName evidence="9">EamA family transporter</fullName>
    </submittedName>
</protein>
<feature type="transmembrane region" description="Helical" evidence="7">
    <location>
        <begin position="160"/>
        <end position="181"/>
    </location>
</feature>
<feature type="transmembrane region" description="Helical" evidence="7">
    <location>
        <begin position="44"/>
        <end position="64"/>
    </location>
</feature>
<organism evidence="9 10">
    <name type="scientific">[Collinsella] massiliensis</name>
    <dbReference type="NCBI Taxonomy" id="1232426"/>
    <lineage>
        <taxon>Bacteria</taxon>
        <taxon>Bacillati</taxon>
        <taxon>Actinomycetota</taxon>
        <taxon>Coriobacteriia</taxon>
        <taxon>Coriobacteriales</taxon>
        <taxon>Coriobacteriaceae</taxon>
        <taxon>Enorma</taxon>
    </lineage>
</organism>
<feature type="transmembrane region" description="Helical" evidence="7">
    <location>
        <begin position="187"/>
        <end position="207"/>
    </location>
</feature>